<name>A0ABR0B8G5_9CRUS</name>
<keyword evidence="1" id="KW-0472">Membrane</keyword>
<accession>A0ABR0B8G5</accession>
<keyword evidence="1" id="KW-1133">Transmembrane helix</keyword>
<gene>
    <name evidence="2" type="ORF">OUZ56_029991</name>
</gene>
<evidence type="ECO:0000256" key="1">
    <source>
        <dbReference type="SAM" id="Phobius"/>
    </source>
</evidence>
<dbReference type="Proteomes" id="UP001234178">
    <property type="component" value="Unassembled WGS sequence"/>
</dbReference>
<protein>
    <submittedName>
        <fullName evidence="2">Uncharacterized protein</fullName>
    </submittedName>
</protein>
<comment type="caution">
    <text evidence="2">The sequence shown here is derived from an EMBL/GenBank/DDBJ whole genome shotgun (WGS) entry which is preliminary data.</text>
</comment>
<organism evidence="2 3">
    <name type="scientific">Daphnia magna</name>
    <dbReference type="NCBI Taxonomy" id="35525"/>
    <lineage>
        <taxon>Eukaryota</taxon>
        <taxon>Metazoa</taxon>
        <taxon>Ecdysozoa</taxon>
        <taxon>Arthropoda</taxon>
        <taxon>Crustacea</taxon>
        <taxon>Branchiopoda</taxon>
        <taxon>Diplostraca</taxon>
        <taxon>Cladocera</taxon>
        <taxon>Anomopoda</taxon>
        <taxon>Daphniidae</taxon>
        <taxon>Daphnia</taxon>
    </lineage>
</organism>
<proteinExistence type="predicted"/>
<dbReference type="EMBL" id="JAOYFB010000040">
    <property type="protein sequence ID" value="KAK4037968.1"/>
    <property type="molecule type" value="Genomic_DNA"/>
</dbReference>
<evidence type="ECO:0000313" key="3">
    <source>
        <dbReference type="Proteomes" id="UP001234178"/>
    </source>
</evidence>
<sequence length="214" mass="24359">MELSDRLIERNRRPSECYQQLPGNGKRTMSNKMQLSIPLGSTSRSLSYLLVFYSYGVSVGYGATISIVYWYCHQLLSNYLSSKREKQFIPDGLIPISQKWREIRNGGPVTILLACSSSPLAFDRQTVQQEDNNNKNIIAITQSMRAVPCRMSRSALKSLANRESPKWIREHADLIEDGNLWFTFLLETIPSEFGVVAILTRDISARCVLFDQTI</sequence>
<keyword evidence="1" id="KW-0812">Transmembrane</keyword>
<feature type="transmembrane region" description="Helical" evidence="1">
    <location>
        <begin position="46"/>
        <end position="71"/>
    </location>
</feature>
<keyword evidence="3" id="KW-1185">Reference proteome</keyword>
<reference evidence="2 3" key="1">
    <citation type="journal article" date="2023" name="Nucleic Acids Res.">
        <title>The hologenome of Daphnia magna reveals possible DNA methylation and microbiome-mediated evolution of the host genome.</title>
        <authorList>
            <person name="Chaturvedi A."/>
            <person name="Li X."/>
            <person name="Dhandapani V."/>
            <person name="Marshall H."/>
            <person name="Kissane S."/>
            <person name="Cuenca-Cambronero M."/>
            <person name="Asole G."/>
            <person name="Calvet F."/>
            <person name="Ruiz-Romero M."/>
            <person name="Marangio P."/>
            <person name="Guigo R."/>
            <person name="Rago D."/>
            <person name="Mirbahai L."/>
            <person name="Eastwood N."/>
            <person name="Colbourne J.K."/>
            <person name="Zhou J."/>
            <person name="Mallon E."/>
            <person name="Orsini L."/>
        </authorList>
    </citation>
    <scope>NUCLEOTIDE SEQUENCE [LARGE SCALE GENOMIC DNA]</scope>
    <source>
        <strain evidence="2">LRV0_1</strain>
    </source>
</reference>
<evidence type="ECO:0000313" key="2">
    <source>
        <dbReference type="EMBL" id="KAK4037968.1"/>
    </source>
</evidence>